<dbReference type="Proteomes" id="UP000688137">
    <property type="component" value="Unassembled WGS sequence"/>
</dbReference>
<keyword evidence="2" id="KW-1185">Reference proteome</keyword>
<dbReference type="EMBL" id="CAJJDM010000049">
    <property type="protein sequence ID" value="CAD8072591.1"/>
    <property type="molecule type" value="Genomic_DNA"/>
</dbReference>
<proteinExistence type="predicted"/>
<organism evidence="1 2">
    <name type="scientific">Paramecium primaurelia</name>
    <dbReference type="NCBI Taxonomy" id="5886"/>
    <lineage>
        <taxon>Eukaryota</taxon>
        <taxon>Sar</taxon>
        <taxon>Alveolata</taxon>
        <taxon>Ciliophora</taxon>
        <taxon>Intramacronucleata</taxon>
        <taxon>Oligohymenophorea</taxon>
        <taxon>Peniculida</taxon>
        <taxon>Parameciidae</taxon>
        <taxon>Paramecium</taxon>
    </lineage>
</organism>
<dbReference type="OMA" id="TVDINYC"/>
<name>A0A8S1M480_PARPR</name>
<evidence type="ECO:0000313" key="1">
    <source>
        <dbReference type="EMBL" id="CAD8072591.1"/>
    </source>
</evidence>
<sequence length="145" mass="17038">MIFYYNIYEEGKLINNKVQQGYWCIKVKDRPHIKGGGNYNNGIKIGEWTEIVRDNPFQYHYITHYFNNNGELYNTVDINYCDLSSDVLKILEEYEQPNFQSNQNSVVKDLSSRVFLSPKAFPNDRVRLGSYSSIGKSSRKLEKYL</sequence>
<reference evidence="1" key="1">
    <citation type="submission" date="2021-01" db="EMBL/GenBank/DDBJ databases">
        <authorList>
            <consortium name="Genoscope - CEA"/>
            <person name="William W."/>
        </authorList>
    </citation>
    <scope>NUCLEOTIDE SEQUENCE</scope>
</reference>
<evidence type="ECO:0000313" key="2">
    <source>
        <dbReference type="Proteomes" id="UP000688137"/>
    </source>
</evidence>
<dbReference type="AlphaFoldDB" id="A0A8S1M480"/>
<gene>
    <name evidence="1" type="ORF">PPRIM_AZ9-3.1.T0490205</name>
</gene>
<accession>A0A8S1M480</accession>
<comment type="caution">
    <text evidence="1">The sequence shown here is derived from an EMBL/GenBank/DDBJ whole genome shotgun (WGS) entry which is preliminary data.</text>
</comment>
<protein>
    <submittedName>
        <fullName evidence="1">Uncharacterized protein</fullName>
    </submittedName>
</protein>